<evidence type="ECO:0000256" key="1">
    <source>
        <dbReference type="ARBA" id="ARBA00022729"/>
    </source>
</evidence>
<feature type="chain" id="PRO_5009006602" description="Outer membrane protein assembly factor BamD" evidence="5">
    <location>
        <begin position="27"/>
        <end position="256"/>
    </location>
</feature>
<dbReference type="InterPro" id="IPR017689">
    <property type="entry name" value="BamD"/>
</dbReference>
<dbReference type="NCBIfam" id="TIGR03302">
    <property type="entry name" value="OM_YfiO"/>
    <property type="match status" value="1"/>
</dbReference>
<dbReference type="InterPro" id="IPR039565">
    <property type="entry name" value="BamD-like"/>
</dbReference>
<dbReference type="HAMAP" id="MF_00922">
    <property type="entry name" value="OM_assembly_BamD"/>
    <property type="match status" value="1"/>
</dbReference>
<evidence type="ECO:0000256" key="4">
    <source>
        <dbReference type="HAMAP-Rule" id="MF_00922"/>
    </source>
</evidence>
<dbReference type="eggNOG" id="COG4105">
    <property type="taxonomic scope" value="Bacteria"/>
</dbReference>
<evidence type="ECO:0000256" key="2">
    <source>
        <dbReference type="ARBA" id="ARBA00023136"/>
    </source>
</evidence>
<proteinExistence type="inferred from homology"/>
<dbReference type="KEGG" id="hha:Hhal_2369"/>
<evidence type="ECO:0000256" key="5">
    <source>
        <dbReference type="SAM" id="SignalP"/>
    </source>
</evidence>
<dbReference type="InterPro" id="IPR011990">
    <property type="entry name" value="TPR-like_helical_dom_sf"/>
</dbReference>
<evidence type="ECO:0000259" key="6">
    <source>
        <dbReference type="Pfam" id="PF13525"/>
    </source>
</evidence>
<feature type="signal peptide" evidence="5">
    <location>
        <begin position="1"/>
        <end position="26"/>
    </location>
</feature>
<dbReference type="GO" id="GO:0043165">
    <property type="term" value="P:Gram-negative-bacterium-type cell outer membrane assembly"/>
    <property type="evidence" value="ECO:0007669"/>
    <property type="project" value="UniProtKB-UniRule"/>
</dbReference>
<dbReference type="GO" id="GO:0051205">
    <property type="term" value="P:protein insertion into membrane"/>
    <property type="evidence" value="ECO:0007669"/>
    <property type="project" value="UniProtKB-UniRule"/>
</dbReference>
<dbReference type="STRING" id="349124.Hhal_2369"/>
<evidence type="ECO:0000256" key="3">
    <source>
        <dbReference type="ARBA" id="ARBA00023237"/>
    </source>
</evidence>
<dbReference type="OrthoDB" id="9779191at2"/>
<gene>
    <name evidence="4" type="primary">bamD</name>
    <name evidence="7" type="ordered locus">Hhal_2369</name>
</gene>
<protein>
    <recommendedName>
        <fullName evidence="4">Outer membrane protein assembly factor BamD</fullName>
    </recommendedName>
</protein>
<keyword evidence="2 4" id="KW-0472">Membrane</keyword>
<dbReference type="Pfam" id="PF13525">
    <property type="entry name" value="YfiO"/>
    <property type="match status" value="1"/>
</dbReference>
<sequence length="256" mass="28776">MGVSIRCLRYRVLSLLTAGLLLSGCAALGGGSAQEREQARSLYAEALEAVERGDLEAAQGMLDELQEAYPETRHARQALLEAAYVEYRLGQYPQAIERAEIFHRQAAQTEEQADDEDLRYALYLRAAAAHALWDATEGEAERDAAGARRAFGYYRDIVRDYPESERAEEAARRMNEIRSDVAEEELRRARRRLDDGAYAEAAERGAWIAEQYPGQQAAADALALQVDALERLGREREAEATRRMLEIKHPDHPALR</sequence>
<keyword evidence="3 4" id="KW-0998">Cell outer membrane</keyword>
<dbReference type="Proteomes" id="UP000000647">
    <property type="component" value="Chromosome"/>
</dbReference>
<keyword evidence="4 7" id="KW-0449">Lipoprotein</keyword>
<name>A1WZM0_HALHL</name>
<comment type="function">
    <text evidence="4">Part of the outer membrane protein assembly complex, which is involved in assembly and insertion of beta-barrel proteins into the outer membrane.</text>
</comment>
<reference evidence="8" key="1">
    <citation type="submission" date="2006-12" db="EMBL/GenBank/DDBJ databases">
        <title>Complete sequence of Halorhodospira halophila SL1.</title>
        <authorList>
            <consortium name="US DOE Joint Genome Institute"/>
            <person name="Copeland A."/>
            <person name="Lucas S."/>
            <person name="Lapidus A."/>
            <person name="Barry K."/>
            <person name="Detter J.C."/>
            <person name="Glavina del Rio T."/>
            <person name="Hammon N."/>
            <person name="Israni S."/>
            <person name="Dalin E."/>
            <person name="Tice H."/>
            <person name="Pitluck S."/>
            <person name="Saunders E."/>
            <person name="Brettin T."/>
            <person name="Bruce D."/>
            <person name="Han C."/>
            <person name="Tapia R."/>
            <person name="Schmutz J."/>
            <person name="Larimer F."/>
            <person name="Land M."/>
            <person name="Hauser L."/>
            <person name="Kyrpides N."/>
            <person name="Mikhailova N."/>
            <person name="Hoff W."/>
            <person name="Richardson P."/>
        </authorList>
    </citation>
    <scope>NUCLEOTIDE SEQUENCE [LARGE SCALE GENOMIC DNA]</scope>
    <source>
        <strain evidence="8">DSM 244 / SL1</strain>
    </source>
</reference>
<dbReference type="EMBL" id="CP000544">
    <property type="protein sequence ID" value="ABM63132.1"/>
    <property type="molecule type" value="Genomic_DNA"/>
</dbReference>
<keyword evidence="4" id="KW-0564">Palmitate</keyword>
<reference evidence="7 8" key="2">
    <citation type="journal article" date="2013" name="Stand. Genomic Sci.">
        <title>Complete genome sequence of Halorhodospira halophila SL1.</title>
        <authorList>
            <person name="Challacombe J.F."/>
            <person name="Majid S."/>
            <person name="Deole R."/>
            <person name="Brettin T.S."/>
            <person name="Bruce D."/>
            <person name="Delano S.F."/>
            <person name="Detter J.C."/>
            <person name="Gleasner C.D."/>
            <person name="Han C.S."/>
            <person name="Misra M."/>
            <person name="Reitenga K.G."/>
            <person name="Mikhailova N."/>
            <person name="Woyke T."/>
            <person name="Pitluck S."/>
            <person name="Nolan M."/>
            <person name="Land M.L."/>
            <person name="Saunders E."/>
            <person name="Tapia R."/>
            <person name="Lapidus A."/>
            <person name="Ivanova N."/>
            <person name="Hoff W.D."/>
        </authorList>
    </citation>
    <scope>NUCLEOTIDE SEQUENCE [LARGE SCALE GENOMIC DNA]</scope>
    <source>
        <strain evidence="8">DSM 244 / SL1</strain>
    </source>
</reference>
<comment type="subcellular location">
    <subcellularLocation>
        <location evidence="4">Cell outer membrane</location>
        <topology evidence="4">Lipid-anchor</topology>
    </subcellularLocation>
</comment>
<evidence type="ECO:0000313" key="7">
    <source>
        <dbReference type="EMBL" id="ABM63132.1"/>
    </source>
</evidence>
<keyword evidence="8" id="KW-1185">Reference proteome</keyword>
<dbReference type="GO" id="GO:0009279">
    <property type="term" value="C:cell outer membrane"/>
    <property type="evidence" value="ECO:0007669"/>
    <property type="project" value="UniProtKB-SubCell"/>
</dbReference>
<dbReference type="AlphaFoldDB" id="A1WZM0"/>
<dbReference type="PROSITE" id="PS51257">
    <property type="entry name" value="PROKAR_LIPOPROTEIN"/>
    <property type="match status" value="1"/>
</dbReference>
<dbReference type="HOGENOM" id="CLU_065982_0_1_6"/>
<feature type="domain" description="Outer membrane lipoprotein BamD-like" evidence="6">
    <location>
        <begin position="38"/>
        <end position="241"/>
    </location>
</feature>
<keyword evidence="1 4" id="KW-0732">Signal</keyword>
<comment type="similarity">
    <text evidence="4">Belongs to the BamD family.</text>
</comment>
<evidence type="ECO:0000313" key="8">
    <source>
        <dbReference type="Proteomes" id="UP000000647"/>
    </source>
</evidence>
<organism evidence="7 8">
    <name type="scientific">Halorhodospira halophila (strain DSM 244 / SL1)</name>
    <name type="common">Ectothiorhodospira halophila (strain DSM 244 / SL1)</name>
    <dbReference type="NCBI Taxonomy" id="349124"/>
    <lineage>
        <taxon>Bacteria</taxon>
        <taxon>Pseudomonadati</taxon>
        <taxon>Pseudomonadota</taxon>
        <taxon>Gammaproteobacteria</taxon>
        <taxon>Chromatiales</taxon>
        <taxon>Ectothiorhodospiraceae</taxon>
        <taxon>Halorhodospira</taxon>
    </lineage>
</organism>
<comment type="subunit">
    <text evidence="4">Part of the Bam complex.</text>
</comment>
<dbReference type="Gene3D" id="1.25.40.10">
    <property type="entry name" value="Tetratricopeptide repeat domain"/>
    <property type="match status" value="1"/>
</dbReference>
<accession>A1WZM0</accession>